<dbReference type="InterPro" id="IPR006132">
    <property type="entry name" value="Asp/Orn_carbamoyltranf_P-bd"/>
</dbReference>
<protein>
    <recommendedName>
        <fullName evidence="2">Ornithine carbamoyltransferase</fullName>
        <ecNumber evidence="2">2.1.3.3</ecNumber>
    </recommendedName>
</protein>
<evidence type="ECO:0000256" key="2">
    <source>
        <dbReference type="NCBIfam" id="TIGR00658"/>
    </source>
</evidence>
<dbReference type="InterPro" id="IPR036901">
    <property type="entry name" value="Asp/Orn_carbamoylTrfase_sf"/>
</dbReference>
<dbReference type="InterPro" id="IPR002292">
    <property type="entry name" value="Orn/put_carbamltrans"/>
</dbReference>
<proteinExistence type="inferred from homology"/>
<dbReference type="PANTHER" id="PTHR45753">
    <property type="entry name" value="ORNITHINE CARBAMOYLTRANSFERASE, MITOCHONDRIAL"/>
    <property type="match status" value="1"/>
</dbReference>
<dbReference type="GO" id="GO:0019240">
    <property type="term" value="P:citrulline biosynthetic process"/>
    <property type="evidence" value="ECO:0007669"/>
    <property type="project" value="TreeGrafter"/>
</dbReference>
<dbReference type="EC" id="2.1.3.3" evidence="2"/>
<dbReference type="AlphaFoldDB" id="E0XUH2"/>
<keyword evidence="1 3" id="KW-0808">Transferase</keyword>
<evidence type="ECO:0000259" key="4">
    <source>
        <dbReference type="Pfam" id="PF00185"/>
    </source>
</evidence>
<evidence type="ECO:0000259" key="5">
    <source>
        <dbReference type="Pfam" id="PF02729"/>
    </source>
</evidence>
<dbReference type="GO" id="GO:0004585">
    <property type="term" value="F:ornithine carbamoyltransferase activity"/>
    <property type="evidence" value="ECO:0007669"/>
    <property type="project" value="UniProtKB-UniRule"/>
</dbReference>
<dbReference type="Pfam" id="PF00185">
    <property type="entry name" value="OTCace"/>
    <property type="match status" value="1"/>
</dbReference>
<dbReference type="SUPFAM" id="SSF53671">
    <property type="entry name" value="Aspartate/ornithine carbamoyltransferase"/>
    <property type="match status" value="1"/>
</dbReference>
<dbReference type="InterPro" id="IPR006130">
    <property type="entry name" value="Asp/Orn_carbamoylTrfase"/>
</dbReference>
<evidence type="ECO:0000313" key="6">
    <source>
        <dbReference type="EMBL" id="ADI18063.1"/>
    </source>
</evidence>
<name>E0XUH2_9ACTN</name>
<sequence>MRHFLEIDDLEVEELQLVLQLSVATKPPRVLDGQGVALIFEKPSGRTRNSMEMAVVQLGGHPMYIKPDELGIDSRETAEDVVRVMAGYHRILAARVFDHGRLERMAAANAMPIVNLLSDLAHPTQALADLLTIEQEIGLTKVGKVAYVGDANNVWRSLALGCSMLGIETSVASPAGHKPTEVDLDRVLSCGGSVQVTDDPREAVEGADVVYTDVWTSMGQEDEKSERLDAFRPFTVDASLMEVASASSIFMHCLPAHRGEEVTDEVIESPQSRVFLQAHNRMHSARGLLSWISGEVSKNDQ</sequence>
<comment type="similarity">
    <text evidence="3">Belongs to the aspartate/ornithine carbamoyltransferase superfamily.</text>
</comment>
<dbReference type="PRINTS" id="PR00100">
    <property type="entry name" value="AOTCASE"/>
</dbReference>
<organism evidence="6">
    <name type="scientific">uncultured actinobacterium HF0200_20K23</name>
    <dbReference type="NCBI Taxonomy" id="711001"/>
    <lineage>
        <taxon>Bacteria</taxon>
        <taxon>Bacillati</taxon>
        <taxon>Actinomycetota</taxon>
        <taxon>Actinomycetes</taxon>
        <taxon>environmental samples</taxon>
    </lineage>
</organism>
<evidence type="ECO:0000256" key="1">
    <source>
        <dbReference type="ARBA" id="ARBA00022679"/>
    </source>
</evidence>
<dbReference type="PROSITE" id="PS00097">
    <property type="entry name" value="CARBAMOYLTRANSFERASE"/>
    <property type="match status" value="1"/>
</dbReference>
<dbReference type="Pfam" id="PF02729">
    <property type="entry name" value="OTCace_N"/>
    <property type="match status" value="1"/>
</dbReference>
<dbReference type="NCBIfam" id="TIGR00658">
    <property type="entry name" value="orni_carb_tr"/>
    <property type="match status" value="1"/>
</dbReference>
<reference evidence="6" key="1">
    <citation type="journal article" date="2011" name="Environ. Microbiol.">
        <title>Time-series analyses of Monterey Bay coastal microbial picoplankton using a 'genome proxy' microarray.</title>
        <authorList>
            <person name="Rich V.I."/>
            <person name="Pham V.D."/>
            <person name="Eppley J."/>
            <person name="Shi Y."/>
            <person name="DeLong E.F."/>
        </authorList>
    </citation>
    <scope>NUCLEOTIDE SEQUENCE</scope>
</reference>
<feature type="domain" description="Aspartate/ornithine carbamoyltransferase carbamoyl-P binding" evidence="5">
    <location>
        <begin position="2"/>
        <end position="134"/>
    </location>
</feature>
<dbReference type="GO" id="GO:0042450">
    <property type="term" value="P:L-arginine biosynthetic process via ornithine"/>
    <property type="evidence" value="ECO:0007669"/>
    <property type="project" value="UniProtKB-UniRule"/>
</dbReference>
<accession>E0XUH2</accession>
<dbReference type="Gene3D" id="3.40.50.1370">
    <property type="entry name" value="Aspartate/ornithine carbamoyltransferase"/>
    <property type="match status" value="2"/>
</dbReference>
<dbReference type="NCBIfam" id="NF001986">
    <property type="entry name" value="PRK00779.1"/>
    <property type="match status" value="1"/>
</dbReference>
<dbReference type="InterPro" id="IPR006131">
    <property type="entry name" value="Asp_carbamoyltransf_Asp/Orn-bd"/>
</dbReference>
<dbReference type="FunFam" id="3.40.50.1370:FF:000008">
    <property type="entry name" value="Ornithine carbamoyltransferase"/>
    <property type="match status" value="1"/>
</dbReference>
<dbReference type="EMBL" id="GU474880">
    <property type="protein sequence ID" value="ADI18063.1"/>
    <property type="molecule type" value="Genomic_DNA"/>
</dbReference>
<dbReference type="PANTHER" id="PTHR45753:SF3">
    <property type="entry name" value="ORNITHINE TRANSCARBAMYLASE, MITOCHONDRIAL"/>
    <property type="match status" value="1"/>
</dbReference>
<feature type="domain" description="Aspartate/ornithine carbamoyltransferase Asp/Orn-binding" evidence="4">
    <location>
        <begin position="144"/>
        <end position="291"/>
    </location>
</feature>
<dbReference type="PRINTS" id="PR00102">
    <property type="entry name" value="OTCASE"/>
</dbReference>
<dbReference type="GO" id="GO:0016597">
    <property type="term" value="F:amino acid binding"/>
    <property type="evidence" value="ECO:0007669"/>
    <property type="project" value="InterPro"/>
</dbReference>
<evidence type="ECO:0000256" key="3">
    <source>
        <dbReference type="RuleBase" id="RU003634"/>
    </source>
</evidence>